<name>A0A845UWL3_9GAMM</name>
<dbReference type="Pfam" id="PF03372">
    <property type="entry name" value="Exo_endo_phos"/>
    <property type="match status" value="1"/>
</dbReference>
<feature type="domain" description="Endonuclease/exonuclease/phosphatase" evidence="1">
    <location>
        <begin position="11"/>
        <end position="239"/>
    </location>
</feature>
<evidence type="ECO:0000313" key="2">
    <source>
        <dbReference type="EMBL" id="NDY95827.1"/>
    </source>
</evidence>
<organism evidence="2 3">
    <name type="scientific">Wenzhouxiangella limi</name>
    <dbReference type="NCBI Taxonomy" id="2707351"/>
    <lineage>
        <taxon>Bacteria</taxon>
        <taxon>Pseudomonadati</taxon>
        <taxon>Pseudomonadota</taxon>
        <taxon>Gammaproteobacteria</taxon>
        <taxon>Chromatiales</taxon>
        <taxon>Wenzhouxiangellaceae</taxon>
        <taxon>Wenzhouxiangella</taxon>
    </lineage>
</organism>
<dbReference type="InterPro" id="IPR036691">
    <property type="entry name" value="Endo/exonu/phosph_ase_sf"/>
</dbReference>
<dbReference type="PANTHER" id="PTHR14859">
    <property type="entry name" value="CALCOFLUOR WHITE HYPERSENSITIVE PROTEIN PRECURSOR"/>
    <property type="match status" value="1"/>
</dbReference>
<keyword evidence="3" id="KW-1185">Reference proteome</keyword>
<sequence length="264" mass="29295">MIGAPRQLRLLSYNIQAGTTTGKYREYVTHSWRQLLPNHQRVANLDAIAELLRDYDIVALQEVDCGSLRSGFLNQAKYLASHAGFPFWHYRGNRKVGVIAHAGIGLLSRIEPSLVEEHGLPGAIPGRGALVARFGEGEQALWLMVLHLALGRRARAQQLKYLSGLVREYPNVLVMGDFNTGPGSRELRTFCDHAGLVVPAGDVMTFPSWNPQRSIDHILVSPRMDIAELGALPIRFSDHRPLAMRLNLNGAVELPEHSDGNQQQ</sequence>
<dbReference type="Gene3D" id="3.60.10.10">
    <property type="entry name" value="Endonuclease/exonuclease/phosphatase"/>
    <property type="match status" value="1"/>
</dbReference>
<dbReference type="RefSeq" id="WP_164211234.1">
    <property type="nucleotide sequence ID" value="NZ_JAAGSC010000041.1"/>
</dbReference>
<accession>A0A845UWL3</accession>
<comment type="caution">
    <text evidence="2">The sequence shown here is derived from an EMBL/GenBank/DDBJ whole genome shotgun (WGS) entry which is preliminary data.</text>
</comment>
<dbReference type="SUPFAM" id="SSF56219">
    <property type="entry name" value="DNase I-like"/>
    <property type="match status" value="1"/>
</dbReference>
<dbReference type="GO" id="GO:0006506">
    <property type="term" value="P:GPI anchor biosynthetic process"/>
    <property type="evidence" value="ECO:0007669"/>
    <property type="project" value="TreeGrafter"/>
</dbReference>
<dbReference type="Proteomes" id="UP000484885">
    <property type="component" value="Unassembled WGS sequence"/>
</dbReference>
<dbReference type="InterPro" id="IPR005135">
    <property type="entry name" value="Endo/exonuclease/phosphatase"/>
</dbReference>
<dbReference type="GO" id="GO:0003824">
    <property type="term" value="F:catalytic activity"/>
    <property type="evidence" value="ECO:0007669"/>
    <property type="project" value="InterPro"/>
</dbReference>
<gene>
    <name evidence="2" type="ORF">G3I74_08815</name>
</gene>
<dbReference type="AlphaFoldDB" id="A0A845UWL3"/>
<protein>
    <submittedName>
        <fullName evidence="2">EEP domain-containing protein</fullName>
    </submittedName>
</protein>
<dbReference type="EMBL" id="JAAGSC010000041">
    <property type="protein sequence ID" value="NDY95827.1"/>
    <property type="molecule type" value="Genomic_DNA"/>
</dbReference>
<reference evidence="2 3" key="1">
    <citation type="submission" date="2020-02" db="EMBL/GenBank/DDBJ databases">
        <authorList>
            <person name="Zhang X.-Y."/>
        </authorList>
    </citation>
    <scope>NUCLEOTIDE SEQUENCE [LARGE SCALE GENOMIC DNA]</scope>
    <source>
        <strain evidence="2 3">C33</strain>
    </source>
</reference>
<evidence type="ECO:0000313" key="3">
    <source>
        <dbReference type="Proteomes" id="UP000484885"/>
    </source>
</evidence>
<evidence type="ECO:0000259" key="1">
    <source>
        <dbReference type="Pfam" id="PF03372"/>
    </source>
</evidence>
<dbReference type="GO" id="GO:0016020">
    <property type="term" value="C:membrane"/>
    <property type="evidence" value="ECO:0007669"/>
    <property type="project" value="GOC"/>
</dbReference>
<dbReference type="PANTHER" id="PTHR14859:SF15">
    <property type="entry name" value="ENDONUCLEASE_EXONUCLEASE_PHOSPHATASE DOMAIN-CONTAINING PROTEIN"/>
    <property type="match status" value="1"/>
</dbReference>
<dbReference type="InterPro" id="IPR051916">
    <property type="entry name" value="GPI-anchor_lipid_remodeler"/>
</dbReference>
<proteinExistence type="predicted"/>